<reference evidence="5" key="1">
    <citation type="submission" date="2022-10" db="EMBL/GenBank/DDBJ databases">
        <authorList>
            <person name="Kim H.S."/>
            <person name="Kim J.-S."/>
            <person name="Suh M.K."/>
            <person name="Eom M.K."/>
            <person name="Lee J.-S."/>
        </authorList>
    </citation>
    <scope>NUCLEOTIDE SEQUENCE</scope>
    <source>
        <strain evidence="5">LIP-5</strain>
    </source>
</reference>
<evidence type="ECO:0000313" key="6">
    <source>
        <dbReference type="Proteomes" id="UP001209317"/>
    </source>
</evidence>
<keyword evidence="4" id="KW-0804">Transcription</keyword>
<dbReference type="GO" id="GO:0003677">
    <property type="term" value="F:DNA binding"/>
    <property type="evidence" value="ECO:0007669"/>
    <property type="project" value="UniProtKB-KW"/>
</dbReference>
<evidence type="ECO:0000256" key="4">
    <source>
        <dbReference type="ARBA" id="ARBA00023163"/>
    </source>
</evidence>
<evidence type="ECO:0000256" key="3">
    <source>
        <dbReference type="ARBA" id="ARBA00023125"/>
    </source>
</evidence>
<sequence length="126" mass="14482">MSAKKQQEKKTLTRAEEQLMHILWDLNGAYLREVMDALPEPKPHQNTVATFLKIMVDKGFVEVEVIGRIHKYVPAISKDAYSKRSLSGLVKNYFSGSYKQAVSFLVEEDKLSIQDLELLLKELKKK</sequence>
<dbReference type="RefSeq" id="WP_263037910.1">
    <property type="nucleotide sequence ID" value="NZ_JAOTPL010000009.1"/>
</dbReference>
<dbReference type="SUPFAM" id="SSF46785">
    <property type="entry name" value="Winged helix' DNA-binding domain"/>
    <property type="match status" value="1"/>
</dbReference>
<keyword evidence="6" id="KW-1185">Reference proteome</keyword>
<dbReference type="Gene3D" id="1.10.4040.10">
    <property type="entry name" value="Penicillinase repressor domain"/>
    <property type="match status" value="1"/>
</dbReference>
<dbReference type="Gene3D" id="1.10.10.10">
    <property type="entry name" value="Winged helix-like DNA-binding domain superfamily/Winged helix DNA-binding domain"/>
    <property type="match status" value="1"/>
</dbReference>
<gene>
    <name evidence="5" type="ORF">OD355_07830</name>
</gene>
<dbReference type="Proteomes" id="UP001209317">
    <property type="component" value="Unassembled WGS sequence"/>
</dbReference>
<dbReference type="InterPro" id="IPR036388">
    <property type="entry name" value="WH-like_DNA-bd_sf"/>
</dbReference>
<accession>A0AAE3LKB1</accession>
<name>A0AAE3LKB1_9BACT</name>
<comment type="similarity">
    <text evidence="1">Belongs to the BlaI transcriptional regulatory family.</text>
</comment>
<comment type="caution">
    <text evidence="5">The sequence shown here is derived from an EMBL/GenBank/DDBJ whole genome shotgun (WGS) entry which is preliminary data.</text>
</comment>
<keyword evidence="3" id="KW-0238">DNA-binding</keyword>
<keyword evidence="2" id="KW-0805">Transcription regulation</keyword>
<evidence type="ECO:0000313" key="5">
    <source>
        <dbReference type="EMBL" id="MCU7694423.1"/>
    </source>
</evidence>
<dbReference type="EMBL" id="JAOTPL010000009">
    <property type="protein sequence ID" value="MCU7694423.1"/>
    <property type="molecule type" value="Genomic_DNA"/>
</dbReference>
<protein>
    <submittedName>
        <fullName evidence="5">BlaI/MecI/CopY family transcriptional regulator</fullName>
    </submittedName>
</protein>
<evidence type="ECO:0000256" key="2">
    <source>
        <dbReference type="ARBA" id="ARBA00023015"/>
    </source>
</evidence>
<dbReference type="InterPro" id="IPR005650">
    <property type="entry name" value="BlaI_family"/>
</dbReference>
<dbReference type="InterPro" id="IPR036390">
    <property type="entry name" value="WH_DNA-bd_sf"/>
</dbReference>
<dbReference type="PIRSF" id="PIRSF019455">
    <property type="entry name" value="CopR_AtkY"/>
    <property type="match status" value="1"/>
</dbReference>
<evidence type="ECO:0000256" key="1">
    <source>
        <dbReference type="ARBA" id="ARBA00011046"/>
    </source>
</evidence>
<dbReference type="GO" id="GO:0045892">
    <property type="term" value="P:negative regulation of DNA-templated transcription"/>
    <property type="evidence" value="ECO:0007669"/>
    <property type="project" value="InterPro"/>
</dbReference>
<dbReference type="Pfam" id="PF03965">
    <property type="entry name" value="Penicillinase_R"/>
    <property type="match status" value="1"/>
</dbReference>
<organism evidence="5 6">
    <name type="scientific">Haoranjiania flava</name>
    <dbReference type="NCBI Taxonomy" id="1856322"/>
    <lineage>
        <taxon>Bacteria</taxon>
        <taxon>Pseudomonadati</taxon>
        <taxon>Bacteroidota</taxon>
        <taxon>Chitinophagia</taxon>
        <taxon>Chitinophagales</taxon>
        <taxon>Chitinophagaceae</taxon>
        <taxon>Haoranjiania</taxon>
    </lineage>
</organism>
<proteinExistence type="inferred from homology"/>
<dbReference type="AlphaFoldDB" id="A0AAE3LKB1"/>